<sequence>MERTVSVILNGKTVKGYPGQKILDLCAENGIEIPTLCYDKHLSLYGGCSICLVEVKGARSLVRACATPIQEGMEIETHTERVKGARKLALELLLSDHVGDCRPPCQLACPARADVKSYVNLAAEGKFRSALDVLHQGITLPASIGRVCPAPCQEKCRRHFVDEEPVSIREIKRYIGDWGLSQGDLGEIPQIKENGKSVAIVGGGPAGLSAAYYLRLKGYKVTIFEKESKLGGMMRYGIPDYRLPQEILEKECQWLLAHGIETRMNTALGKDVTLEELKKQYDAVLLAMGCWKSTPMRVPGEDLPGVIGGIEFLYKVNNKQETGIGKKVAIIGGGNTAMDAARCSLREGAEKVYVVYRRTREEMPAEDIEIEEAMEEGVEFIFLAAPTAIEGNSRVESIVCEKMALGAPDASGRRRPIPTGETFTLEVDTVIAAIGQRIDLSSLPQDIHDGKWLKVDEHFATPYEGVFVCGDQKTGPGIAVEAIGSGHWAAESIHHYLTEGIPHRPFECDVVRDDLGPEDFLDVEKQPMEKPLILEPQERLSKPYEEFNKGLTEEQVTIDGSRCMKCGCPDIHECKLREYSIEYEASPDAFPKELYSRPDRPEEANTYYIRNMDKCIQCGVCVRTCEEIANCHAIDFQKRGIKTFVGPGVDRTIEHSDCIFCGLCVQNCPTGALVERTSFGISRPSKTKLSKTICTYCSVGCELVAHTDLLTGRIDNVTADLDNQMSINKGKICAKGRFDWQFVNRDDRIKTPLIKVNGTFQEASWVEALEFVSKKLMAIKDQYGSDSIGFCASNHCTNEENYLLQRFAREVVGTNNVDTVDSTYYMPVINGLTSTLGTVAMTNDFDSLKNANVILLLEANLAETHPVAEMWIKELKKASSTKLLISNSTPTKLDRYADITLQQNKGTAVALLNGLMHIIVEEGLYNSDYVMNNTENFGELKKLLSEYSPSKVAAITGIPEKALREAARTFASGPNSAIIFGDCLLQLENAEETVKSIANLALLCGMLGRPGTGIYPVVGASNTVGAFDMGCTPRLLPGYLPSNDETARSKVEAIWNCSLPTREGHGILDMIDKASKGELKAMYIMGSDIAKKLSCKDALSNLDLLVVQDIFLNETAQLADVVLPAACWGEKDGTKTNACRVVQKTSKAAEAPQDARPDWWILTQLAEACGRSWSFENPESIMNEISNVADIYGGITYDRLNTKGLAWPCWNLKHEGTPILFTEGFHNRKARFAPCEWKSAN</sequence>
<organism evidence="9 10">
    <name type="scientific">Thermovirga lienii (strain ATCC BAA-1197 / DSM 17291 / Cas60314)</name>
    <dbReference type="NCBI Taxonomy" id="580340"/>
    <lineage>
        <taxon>Bacteria</taxon>
        <taxon>Thermotogati</taxon>
        <taxon>Synergistota</taxon>
        <taxon>Synergistia</taxon>
        <taxon>Synergistales</taxon>
        <taxon>Thermovirgaceae</taxon>
        <taxon>Thermovirga</taxon>
    </lineage>
</organism>
<dbReference type="Pfam" id="PF00384">
    <property type="entry name" value="Molybdopterin"/>
    <property type="match status" value="1"/>
</dbReference>
<evidence type="ECO:0000259" key="6">
    <source>
        <dbReference type="PROSITE" id="PS51085"/>
    </source>
</evidence>
<gene>
    <name evidence="9" type="ordered locus">Tlie_1249</name>
</gene>
<dbReference type="InterPro" id="IPR006963">
    <property type="entry name" value="Mopterin_OxRdtase_4Fe-4S_dom"/>
</dbReference>
<dbReference type="KEGG" id="tli:Tlie_1249"/>
<dbReference type="PROSITE" id="PS51669">
    <property type="entry name" value="4FE4S_MOW_BIS_MGD"/>
    <property type="match status" value="1"/>
</dbReference>
<dbReference type="eggNOG" id="COG0493">
    <property type="taxonomic scope" value="Bacteria"/>
</dbReference>
<dbReference type="InterPro" id="IPR036188">
    <property type="entry name" value="FAD/NAD-bd_sf"/>
</dbReference>
<dbReference type="Pfam" id="PF14691">
    <property type="entry name" value="Fer4_20"/>
    <property type="match status" value="1"/>
</dbReference>
<dbReference type="InterPro" id="IPR028261">
    <property type="entry name" value="DPD_II"/>
</dbReference>
<dbReference type="PROSITE" id="PS00198">
    <property type="entry name" value="4FE4S_FER_1"/>
    <property type="match status" value="1"/>
</dbReference>
<dbReference type="GO" id="GO:0051539">
    <property type="term" value="F:4 iron, 4 sulfur cluster binding"/>
    <property type="evidence" value="ECO:0007669"/>
    <property type="project" value="UniProtKB-KW"/>
</dbReference>
<dbReference type="PANTHER" id="PTHR43105">
    <property type="entry name" value="RESPIRATORY NITRATE REDUCTASE"/>
    <property type="match status" value="1"/>
</dbReference>
<dbReference type="CDD" id="cd00207">
    <property type="entry name" value="fer2"/>
    <property type="match status" value="1"/>
</dbReference>
<dbReference type="InterPro" id="IPR017896">
    <property type="entry name" value="4Fe4S_Fe-S-bd"/>
</dbReference>
<dbReference type="GO" id="GO:0022904">
    <property type="term" value="P:respiratory electron transport chain"/>
    <property type="evidence" value="ECO:0007669"/>
    <property type="project" value="TreeGrafter"/>
</dbReference>
<name>G7V5S0_THELD</name>
<dbReference type="GO" id="GO:0016020">
    <property type="term" value="C:membrane"/>
    <property type="evidence" value="ECO:0007669"/>
    <property type="project" value="TreeGrafter"/>
</dbReference>
<dbReference type="InterPro" id="IPR001041">
    <property type="entry name" value="2Fe-2S_ferredoxin-type"/>
</dbReference>
<evidence type="ECO:0000256" key="5">
    <source>
        <dbReference type="ARBA" id="ARBA00023014"/>
    </source>
</evidence>
<evidence type="ECO:0000313" key="9">
    <source>
        <dbReference type="EMBL" id="AER66980.1"/>
    </source>
</evidence>
<dbReference type="PANTHER" id="PTHR43105:SF10">
    <property type="entry name" value="NADH-QUINONE OXIDOREDUCTASE SUBUNIT G"/>
    <property type="match status" value="1"/>
</dbReference>
<feature type="domain" description="2Fe-2S ferredoxin-type" evidence="6">
    <location>
        <begin position="3"/>
        <end position="81"/>
    </location>
</feature>
<dbReference type="InterPro" id="IPR017900">
    <property type="entry name" value="4Fe4S_Fe_S_CS"/>
</dbReference>
<dbReference type="EMBL" id="CP003096">
    <property type="protein sequence ID" value="AER66980.1"/>
    <property type="molecule type" value="Genomic_DNA"/>
</dbReference>
<accession>G7V5S0</accession>
<dbReference type="Gene3D" id="2.20.25.90">
    <property type="entry name" value="ADC-like domains"/>
    <property type="match status" value="1"/>
</dbReference>
<evidence type="ECO:0000259" key="7">
    <source>
        <dbReference type="PROSITE" id="PS51379"/>
    </source>
</evidence>
<dbReference type="Gene3D" id="3.50.50.60">
    <property type="entry name" value="FAD/NAD(P)-binding domain"/>
    <property type="match status" value="1"/>
</dbReference>
<dbReference type="AlphaFoldDB" id="G7V5S0"/>
<dbReference type="Gene3D" id="3.40.50.740">
    <property type="match status" value="1"/>
</dbReference>
<dbReference type="SUPFAM" id="SSF51971">
    <property type="entry name" value="Nucleotide-binding domain"/>
    <property type="match status" value="1"/>
</dbReference>
<dbReference type="Gene3D" id="3.10.20.740">
    <property type="match status" value="1"/>
</dbReference>
<dbReference type="PROSITE" id="PS51085">
    <property type="entry name" value="2FE2S_FER_2"/>
    <property type="match status" value="1"/>
</dbReference>
<reference evidence="9 10" key="2">
    <citation type="journal article" date="2012" name="Stand. Genomic Sci.">
        <title>Genome sequence of the moderately thermophilic, amino-acid-degrading and sulfur-reducing bacterium Thermovirga lienii type strain (Cas60314(T)).</title>
        <authorList>
            <person name="Goker M."/>
            <person name="Saunders E."/>
            <person name="Lapidus A."/>
            <person name="Nolan M."/>
            <person name="Lucas S."/>
            <person name="Hammon N."/>
            <person name="Deshpande S."/>
            <person name="Cheng J.F."/>
            <person name="Han C."/>
            <person name="Tapia R."/>
            <person name="Goodwin L.A."/>
            <person name="Pitluck S."/>
            <person name="Liolios K."/>
            <person name="Mavromatis K."/>
            <person name="Pagani I."/>
            <person name="Ivanova N."/>
            <person name="Mikhailova N."/>
            <person name="Pati A."/>
            <person name="Chen A."/>
            <person name="Palaniappan K."/>
            <person name="Land M."/>
            <person name="Chang Y.J."/>
            <person name="Jeffries C.D."/>
            <person name="Brambilla E.M."/>
            <person name="Rohde M."/>
            <person name="Spring S."/>
            <person name="Detter J.C."/>
            <person name="Woyke T."/>
            <person name="Bristow J."/>
            <person name="Eisen J.A."/>
            <person name="Markowitz V."/>
            <person name="Hugenholtz P."/>
            <person name="Kyrpides N.C."/>
            <person name="Klenk H.P."/>
        </authorList>
    </citation>
    <scope>NUCLEOTIDE SEQUENCE [LARGE SCALE GENOMIC DNA]</scope>
    <source>
        <strain evidence="10">ATCC BAA-1197 / DSM 17291 / Cas60314</strain>
    </source>
</reference>
<evidence type="ECO:0000256" key="4">
    <source>
        <dbReference type="ARBA" id="ARBA00023004"/>
    </source>
</evidence>
<keyword evidence="10" id="KW-1185">Reference proteome</keyword>
<dbReference type="Pfam" id="PF13510">
    <property type="entry name" value="Fer2_4"/>
    <property type="match status" value="1"/>
</dbReference>
<dbReference type="GO" id="GO:0046872">
    <property type="term" value="F:metal ion binding"/>
    <property type="evidence" value="ECO:0007669"/>
    <property type="project" value="UniProtKB-KW"/>
</dbReference>
<reference evidence="10" key="1">
    <citation type="submission" date="2011-10" db="EMBL/GenBank/DDBJ databases">
        <title>The complete genome of chromosome of Thermovirga lienii DSM 17291.</title>
        <authorList>
            <consortium name="US DOE Joint Genome Institute (JGI-PGF)"/>
            <person name="Lucas S."/>
            <person name="Copeland A."/>
            <person name="Lapidus A."/>
            <person name="Glavina del Rio T."/>
            <person name="Dalin E."/>
            <person name="Tice H."/>
            <person name="Bruce D."/>
            <person name="Goodwin L."/>
            <person name="Pitluck S."/>
            <person name="Peters L."/>
            <person name="Mikhailova N."/>
            <person name="Saunders E."/>
            <person name="Kyrpides N."/>
            <person name="Mavromatis K."/>
            <person name="Ivanova N."/>
            <person name="Last F.I."/>
            <person name="Brettin T."/>
            <person name="Detter J.C."/>
            <person name="Han C."/>
            <person name="Larimer F."/>
            <person name="Land M."/>
            <person name="Hauser L."/>
            <person name="Markowitz V."/>
            <person name="Cheng J.-F."/>
            <person name="Hugenholtz P."/>
            <person name="Woyke T."/>
            <person name="Wu D."/>
            <person name="Spring S."/>
            <person name="Schroeder M."/>
            <person name="Brambilla E.-M."/>
            <person name="Klenk H.-P."/>
            <person name="Eisen J.A."/>
        </authorList>
    </citation>
    <scope>NUCLEOTIDE SEQUENCE [LARGE SCALE GENOMIC DNA]</scope>
    <source>
        <strain evidence="10">ATCC BAA-1197 / DSM 17291 / Cas60314</strain>
    </source>
</reference>
<feature type="domain" description="4Fe-4S Mo/W bis-MGD-type" evidence="8">
    <location>
        <begin position="687"/>
        <end position="747"/>
    </location>
</feature>
<dbReference type="SUPFAM" id="SSF46548">
    <property type="entry name" value="alpha-helical ferredoxin"/>
    <property type="match status" value="1"/>
</dbReference>
<dbReference type="InterPro" id="IPR050123">
    <property type="entry name" value="Prok_molybdopt-oxidoreductase"/>
</dbReference>
<dbReference type="InterPro" id="IPR023753">
    <property type="entry name" value="FAD/NAD-binding_dom"/>
</dbReference>
<dbReference type="eggNOG" id="COG3383">
    <property type="taxonomic scope" value="Bacteria"/>
</dbReference>
<dbReference type="Pfam" id="PF12838">
    <property type="entry name" value="Fer4_7"/>
    <property type="match status" value="1"/>
</dbReference>
<dbReference type="SMART" id="SM00926">
    <property type="entry name" value="Molybdop_Fe4S4"/>
    <property type="match status" value="1"/>
</dbReference>
<dbReference type="Gene3D" id="3.30.70.20">
    <property type="match status" value="1"/>
</dbReference>
<dbReference type="SUPFAM" id="SSF53706">
    <property type="entry name" value="Formate dehydrogenase/DMSO reductase, domains 1-3"/>
    <property type="match status" value="1"/>
</dbReference>
<dbReference type="GO" id="GO:0003954">
    <property type="term" value="F:NADH dehydrogenase activity"/>
    <property type="evidence" value="ECO:0007669"/>
    <property type="project" value="TreeGrafter"/>
</dbReference>
<dbReference type="Proteomes" id="UP000005868">
    <property type="component" value="Chromosome"/>
</dbReference>
<dbReference type="Pfam" id="PF04879">
    <property type="entry name" value="Molybdop_Fe4S4"/>
    <property type="match status" value="1"/>
</dbReference>
<dbReference type="OrthoDB" id="9803192at2"/>
<dbReference type="InterPro" id="IPR006656">
    <property type="entry name" value="Mopterin_OxRdtase"/>
</dbReference>
<feature type="domain" description="4Fe-4S ferredoxin-type" evidence="7">
    <location>
        <begin position="649"/>
        <end position="678"/>
    </location>
</feature>
<dbReference type="HOGENOM" id="CLU_000422_0_0_0"/>
<dbReference type="FunFam" id="3.30.70.20:FF:000035">
    <property type="entry name" value="Iron hydrogenase 1"/>
    <property type="match status" value="1"/>
</dbReference>
<dbReference type="InterPro" id="IPR036010">
    <property type="entry name" value="2Fe-2S_ferredoxin-like_sf"/>
</dbReference>
<evidence type="ECO:0000256" key="2">
    <source>
        <dbReference type="ARBA" id="ARBA00022723"/>
    </source>
</evidence>
<keyword evidence="5" id="KW-0411">Iron-sulfur</keyword>
<dbReference type="Gene3D" id="3.40.50.720">
    <property type="entry name" value="NAD(P)-binding Rossmann-like Domain"/>
    <property type="match status" value="1"/>
</dbReference>
<dbReference type="SUPFAM" id="SSF54862">
    <property type="entry name" value="4Fe-4S ferredoxins"/>
    <property type="match status" value="1"/>
</dbReference>
<dbReference type="PROSITE" id="PS51379">
    <property type="entry name" value="4FE4S_FER_2"/>
    <property type="match status" value="2"/>
</dbReference>
<protein>
    <submittedName>
        <fullName evidence="9">Molybdopterin oxidoreductase</fullName>
    </submittedName>
</protein>
<proteinExistence type="predicted"/>
<dbReference type="PRINTS" id="PR00419">
    <property type="entry name" value="ADXRDTASE"/>
</dbReference>
<dbReference type="STRING" id="580340.Tlie_1249"/>
<dbReference type="Pfam" id="PF07992">
    <property type="entry name" value="Pyr_redox_2"/>
    <property type="match status" value="1"/>
</dbReference>
<evidence type="ECO:0000256" key="3">
    <source>
        <dbReference type="ARBA" id="ARBA00022737"/>
    </source>
</evidence>
<feature type="domain" description="4Fe-4S ferredoxin-type" evidence="7">
    <location>
        <begin position="605"/>
        <end position="637"/>
    </location>
</feature>
<evidence type="ECO:0000256" key="1">
    <source>
        <dbReference type="ARBA" id="ARBA00022485"/>
    </source>
</evidence>
<evidence type="ECO:0000259" key="8">
    <source>
        <dbReference type="PROSITE" id="PS51669"/>
    </source>
</evidence>
<keyword evidence="2" id="KW-0479">Metal-binding</keyword>
<dbReference type="Gene3D" id="3.40.228.10">
    <property type="entry name" value="Dimethylsulfoxide Reductase, domain 2"/>
    <property type="match status" value="1"/>
</dbReference>
<evidence type="ECO:0000313" key="10">
    <source>
        <dbReference type="Proteomes" id="UP000005868"/>
    </source>
</evidence>
<keyword evidence="1" id="KW-0004">4Fe-4S</keyword>
<keyword evidence="4" id="KW-0408">Iron</keyword>
<dbReference type="SUPFAM" id="SSF54292">
    <property type="entry name" value="2Fe-2S ferredoxin-like"/>
    <property type="match status" value="1"/>
</dbReference>
<keyword evidence="3" id="KW-0677">Repeat</keyword>